<accession>A0A383R4P1</accession>
<reference evidence="2" key="1">
    <citation type="submission" date="2018-08" db="EMBL/GenBank/DDBJ databases">
        <authorList>
            <person name="Chevrot R."/>
        </authorList>
    </citation>
    <scope>NUCLEOTIDE SEQUENCE [LARGE SCALE GENOMIC DNA]</scope>
</reference>
<dbReference type="AlphaFoldDB" id="A0A383R4P1"/>
<sequence length="259" mass="29209">MFTHQMPHFYKGRILKTAMLESLRDYPRQFADIIYQHYSDGIIVGGEVQVNAESLMIAKGIVKHDGRLYTMEKDFELPYSSNGKETVLKIRFLMEQAASDFTTLPGEIVLDENDMQVQVDELELGRFKLKEGARLRADYQGFADLATEYNTFNVIHVPYAGIGSSTLSPFILQYFANELLKSGTDHPYDASFAMLCLNGGAVERNVIQHYLGQRLGTGYRELSNERIFAGLRRILSEAGGGRALSPDVRHGGRQRMIVD</sequence>
<dbReference type="EMBL" id="LS992241">
    <property type="protein sequence ID" value="SYX81793.1"/>
    <property type="molecule type" value="Genomic_DNA"/>
</dbReference>
<name>A0A383R4P1_PAEAL</name>
<evidence type="ECO:0008006" key="3">
    <source>
        <dbReference type="Google" id="ProtNLM"/>
    </source>
</evidence>
<proteinExistence type="predicted"/>
<dbReference type="Proteomes" id="UP000304148">
    <property type="component" value="Chromosome"/>
</dbReference>
<dbReference type="RefSeq" id="WP_138184361.1">
    <property type="nucleotide sequence ID" value="NZ_LS992241.1"/>
</dbReference>
<evidence type="ECO:0000313" key="2">
    <source>
        <dbReference type="Proteomes" id="UP000304148"/>
    </source>
</evidence>
<organism evidence="1 2">
    <name type="scientific">Paenibacillus alvei</name>
    <name type="common">Bacillus alvei</name>
    <dbReference type="NCBI Taxonomy" id="44250"/>
    <lineage>
        <taxon>Bacteria</taxon>
        <taxon>Bacillati</taxon>
        <taxon>Bacillota</taxon>
        <taxon>Bacilli</taxon>
        <taxon>Bacillales</taxon>
        <taxon>Paenibacillaceae</taxon>
        <taxon>Paenibacillus</taxon>
    </lineage>
</organism>
<protein>
    <recommendedName>
        <fullName evidence="3">DNA and RNA helicase</fullName>
    </recommendedName>
</protein>
<gene>
    <name evidence="1" type="ORF">PBLR_10212</name>
</gene>
<evidence type="ECO:0000313" key="1">
    <source>
        <dbReference type="EMBL" id="SYX81793.1"/>
    </source>
</evidence>